<reference evidence="10 11" key="1">
    <citation type="submission" date="2016-10" db="EMBL/GenBank/DDBJ databases">
        <authorList>
            <person name="de Groot N.N."/>
        </authorList>
    </citation>
    <scope>NUCLEOTIDE SEQUENCE [LARGE SCALE GENOMIC DNA]</scope>
    <source>
        <strain>GEY</strain>
        <strain evidence="11">DSM 9560</strain>
    </source>
</reference>
<dbReference type="PROSITE" id="PS00943">
    <property type="entry name" value="UBIA"/>
    <property type="match status" value="1"/>
</dbReference>
<dbReference type="PANTHER" id="PTHR43448:SF2">
    <property type="entry name" value="PROTOHEME IX FARNESYLTRANSFERASE, MITOCHONDRIAL"/>
    <property type="match status" value="1"/>
</dbReference>
<dbReference type="InterPro" id="IPR030470">
    <property type="entry name" value="UbiA_prenylTrfase_CS"/>
</dbReference>
<dbReference type="EC" id="2.5.1.141" evidence="9"/>
<dbReference type="RefSeq" id="WP_091548619.1">
    <property type="nucleotide sequence ID" value="NZ_FONY01000033.1"/>
</dbReference>
<gene>
    <name evidence="9" type="primary">ctaB</name>
    <name evidence="10" type="ORF">SAMN04488541_103348</name>
</gene>
<feature type="transmembrane region" description="Helical" evidence="9">
    <location>
        <begin position="61"/>
        <end position="85"/>
    </location>
</feature>
<dbReference type="STRING" id="1003.SAMN04488541_103348"/>
<evidence type="ECO:0000256" key="5">
    <source>
        <dbReference type="ARBA" id="ARBA00022989"/>
    </source>
</evidence>
<comment type="pathway">
    <text evidence="9">Porphyrin-containing compound metabolism; heme O biosynthesis; heme O from protoheme: step 1/1.</text>
</comment>
<name>A0A1I2IML8_9BACT</name>
<protein>
    <recommendedName>
        <fullName evidence="9">Protoheme IX farnesyltransferase</fullName>
        <ecNumber evidence="9">2.5.1.141</ecNumber>
    </recommendedName>
    <alternativeName>
        <fullName evidence="9">Heme B farnesyltransferase</fullName>
    </alternativeName>
    <alternativeName>
        <fullName evidence="9">Heme O synthase</fullName>
    </alternativeName>
</protein>
<evidence type="ECO:0000256" key="1">
    <source>
        <dbReference type="ARBA" id="ARBA00004141"/>
    </source>
</evidence>
<dbReference type="Gene3D" id="1.10.357.140">
    <property type="entry name" value="UbiA prenyltransferase"/>
    <property type="match status" value="1"/>
</dbReference>
<dbReference type="PANTHER" id="PTHR43448">
    <property type="entry name" value="PROTOHEME IX FARNESYLTRANSFERASE, MITOCHONDRIAL"/>
    <property type="match status" value="1"/>
</dbReference>
<feature type="transmembrane region" description="Helical" evidence="9">
    <location>
        <begin position="37"/>
        <end position="55"/>
    </location>
</feature>
<dbReference type="InterPro" id="IPR044878">
    <property type="entry name" value="UbiA_sf"/>
</dbReference>
<keyword evidence="11" id="KW-1185">Reference proteome</keyword>
<dbReference type="AlphaFoldDB" id="A0A1I2IML8"/>
<dbReference type="GO" id="GO:0008495">
    <property type="term" value="F:protoheme IX farnesyltransferase activity"/>
    <property type="evidence" value="ECO:0007669"/>
    <property type="project" value="UniProtKB-UniRule"/>
</dbReference>
<sequence>MTNNFNRSSSHDSVHESALSLNSLALKAKQYQILLKFRLTALVIFSGIFGYLLAGNGTINWASFIAFIIGSFLITGSANTINQIIEKETDKLMKRTANRPLPTGRLSISEATTFAILLALVGTVLMVSFVNVLAACLSLFSLILYAFVYTPLKPKTPFAVLVGAFPGALPPLIGWVAMTGNISIEAMLIFSIQFVWQFPHFWAIAWVANDEYAKAGFKLLPSEGGRNFNSAFQIMIYTMFLIPLGILPARFGMVGIGSAIVATICGILFLFQTFYLLKEGTNKAALRLMFGSFFYLPIVQIAYLIDKL</sequence>
<feature type="transmembrane region" description="Helical" evidence="9">
    <location>
        <begin position="253"/>
        <end position="277"/>
    </location>
</feature>
<dbReference type="InterPro" id="IPR006369">
    <property type="entry name" value="Protohaem_IX_farnesylTrfase"/>
</dbReference>
<evidence type="ECO:0000256" key="2">
    <source>
        <dbReference type="ARBA" id="ARBA00022475"/>
    </source>
</evidence>
<keyword evidence="2 9" id="KW-1003">Cell membrane</keyword>
<keyword evidence="3 9" id="KW-0808">Transferase</keyword>
<proteinExistence type="inferred from homology"/>
<dbReference type="GO" id="GO:0005886">
    <property type="term" value="C:plasma membrane"/>
    <property type="evidence" value="ECO:0007669"/>
    <property type="project" value="UniProtKB-SubCell"/>
</dbReference>
<feature type="transmembrane region" description="Helical" evidence="9">
    <location>
        <begin position="106"/>
        <end position="126"/>
    </location>
</feature>
<dbReference type="EMBL" id="FONY01000033">
    <property type="protein sequence ID" value="SFF42883.1"/>
    <property type="molecule type" value="Genomic_DNA"/>
</dbReference>
<dbReference type="FunFam" id="1.10.357.140:FF:000006">
    <property type="entry name" value="Protoheme IX farnesyltransferase, mitochondrial"/>
    <property type="match status" value="1"/>
</dbReference>
<evidence type="ECO:0000256" key="9">
    <source>
        <dbReference type="HAMAP-Rule" id="MF_00154"/>
    </source>
</evidence>
<evidence type="ECO:0000256" key="4">
    <source>
        <dbReference type="ARBA" id="ARBA00022692"/>
    </source>
</evidence>
<dbReference type="Pfam" id="PF01040">
    <property type="entry name" value="UbiA"/>
    <property type="match status" value="1"/>
</dbReference>
<dbReference type="UniPathway" id="UPA00834">
    <property type="reaction ID" value="UER00712"/>
</dbReference>
<dbReference type="GO" id="GO:0006784">
    <property type="term" value="P:heme A biosynthetic process"/>
    <property type="evidence" value="ECO:0007669"/>
    <property type="project" value="TreeGrafter"/>
</dbReference>
<comment type="similarity">
    <text evidence="9">Belongs to the UbiA prenyltransferase family. Protoheme IX farnesyltransferase subfamily.</text>
</comment>
<dbReference type="HAMAP" id="MF_00154">
    <property type="entry name" value="CyoE_CtaB"/>
    <property type="match status" value="1"/>
</dbReference>
<evidence type="ECO:0000256" key="7">
    <source>
        <dbReference type="ARBA" id="ARBA00023136"/>
    </source>
</evidence>
<keyword evidence="7 9" id="KW-0472">Membrane</keyword>
<dbReference type="InterPro" id="IPR000537">
    <property type="entry name" value="UbiA_prenyltransferase"/>
</dbReference>
<feature type="transmembrane region" description="Helical" evidence="9">
    <location>
        <begin position="284"/>
        <end position="305"/>
    </location>
</feature>
<dbReference type="GO" id="GO:0048034">
    <property type="term" value="P:heme O biosynthetic process"/>
    <property type="evidence" value="ECO:0007669"/>
    <property type="project" value="UniProtKB-UniRule"/>
</dbReference>
<evidence type="ECO:0000256" key="3">
    <source>
        <dbReference type="ARBA" id="ARBA00022679"/>
    </source>
</evidence>
<accession>A0A1I2IML8</accession>
<feature type="transmembrane region" description="Helical" evidence="9">
    <location>
        <begin position="158"/>
        <end position="178"/>
    </location>
</feature>
<comment type="catalytic activity">
    <reaction evidence="8 9">
        <text>heme b + (2E,6E)-farnesyl diphosphate + H2O = Fe(II)-heme o + diphosphate</text>
        <dbReference type="Rhea" id="RHEA:28070"/>
        <dbReference type="ChEBI" id="CHEBI:15377"/>
        <dbReference type="ChEBI" id="CHEBI:33019"/>
        <dbReference type="ChEBI" id="CHEBI:60344"/>
        <dbReference type="ChEBI" id="CHEBI:60530"/>
        <dbReference type="ChEBI" id="CHEBI:175763"/>
        <dbReference type="EC" id="2.5.1.141"/>
    </reaction>
</comment>
<evidence type="ECO:0000313" key="10">
    <source>
        <dbReference type="EMBL" id="SFF42883.1"/>
    </source>
</evidence>
<feature type="transmembrane region" description="Helical" evidence="9">
    <location>
        <begin position="184"/>
        <end position="207"/>
    </location>
</feature>
<dbReference type="CDD" id="cd13957">
    <property type="entry name" value="PT_UbiA_Cox10"/>
    <property type="match status" value="1"/>
</dbReference>
<keyword evidence="6 9" id="KW-0350">Heme biosynthesis</keyword>
<comment type="subcellular location">
    <subcellularLocation>
        <location evidence="9">Cell membrane</location>
        <topology evidence="9">Multi-pass membrane protein</topology>
    </subcellularLocation>
    <subcellularLocation>
        <location evidence="1">Membrane</location>
        <topology evidence="1">Multi-pass membrane protein</topology>
    </subcellularLocation>
</comment>
<comment type="miscellaneous">
    <text evidence="9">Carbon 2 of the heme B porphyrin ring is defined according to the Fischer nomenclature.</text>
</comment>
<evidence type="ECO:0000313" key="11">
    <source>
        <dbReference type="Proteomes" id="UP000199513"/>
    </source>
</evidence>
<keyword evidence="5 9" id="KW-1133">Transmembrane helix</keyword>
<feature type="transmembrane region" description="Helical" evidence="9">
    <location>
        <begin position="228"/>
        <end position="247"/>
    </location>
</feature>
<dbReference type="NCBIfam" id="TIGR01473">
    <property type="entry name" value="cyoE_ctaB"/>
    <property type="match status" value="1"/>
</dbReference>
<comment type="function">
    <text evidence="9">Converts heme B (protoheme IX) to heme O by substitution of the vinyl group on carbon 2 of heme B porphyrin ring with a hydroxyethyl farnesyl side group.</text>
</comment>
<evidence type="ECO:0000256" key="6">
    <source>
        <dbReference type="ARBA" id="ARBA00023133"/>
    </source>
</evidence>
<dbReference type="Proteomes" id="UP000199513">
    <property type="component" value="Unassembled WGS sequence"/>
</dbReference>
<dbReference type="OrthoDB" id="9814417at2"/>
<keyword evidence="4 9" id="KW-0812">Transmembrane</keyword>
<evidence type="ECO:0000256" key="8">
    <source>
        <dbReference type="ARBA" id="ARBA00047690"/>
    </source>
</evidence>
<organism evidence="10 11">
    <name type="scientific">Thermoflexibacter ruber</name>
    <dbReference type="NCBI Taxonomy" id="1003"/>
    <lineage>
        <taxon>Bacteria</taxon>
        <taxon>Pseudomonadati</taxon>
        <taxon>Bacteroidota</taxon>
        <taxon>Cytophagia</taxon>
        <taxon>Cytophagales</taxon>
        <taxon>Thermoflexibacteraceae</taxon>
        <taxon>Thermoflexibacter</taxon>
    </lineage>
</organism>